<dbReference type="InterPro" id="IPR036249">
    <property type="entry name" value="Thioredoxin-like_sf"/>
</dbReference>
<reference evidence="4" key="1">
    <citation type="submission" date="2023-05" db="EMBL/GenBank/DDBJ databases">
        <title>Anaerotaeda fermentans gen. nov., sp. nov., a novel anaerobic planctomycete of the new family within the order Sedimentisphaerales isolated from Taman Peninsula, Russia.</title>
        <authorList>
            <person name="Khomyakova M.A."/>
            <person name="Merkel A.Y."/>
            <person name="Slobodkin A.I."/>
        </authorList>
    </citation>
    <scope>NUCLEOTIDE SEQUENCE</scope>
    <source>
        <strain evidence="4">M17dextr</strain>
    </source>
</reference>
<dbReference type="PANTHER" id="PTHR36450">
    <property type="entry name" value="THIOREDOXIN"/>
    <property type="match status" value="1"/>
</dbReference>
<dbReference type="Pfam" id="PF13192">
    <property type="entry name" value="Thioredoxin_3"/>
    <property type="match status" value="1"/>
</dbReference>
<evidence type="ECO:0000313" key="5">
    <source>
        <dbReference type="Proteomes" id="UP001431776"/>
    </source>
</evidence>
<dbReference type="InterPro" id="IPR012336">
    <property type="entry name" value="Thioredoxin-like_fold"/>
</dbReference>
<accession>A0AAW6U538</accession>
<dbReference type="NCBIfam" id="TIGR00412">
    <property type="entry name" value="redox_disulf_2"/>
    <property type="match status" value="1"/>
</dbReference>
<evidence type="ECO:0000256" key="2">
    <source>
        <dbReference type="PIRSR" id="PIRSR037031-51"/>
    </source>
</evidence>
<dbReference type="SUPFAM" id="SSF52833">
    <property type="entry name" value="Thioredoxin-like"/>
    <property type="match status" value="1"/>
</dbReference>
<feature type="active site" description="Nucleophile" evidence="1">
    <location>
        <position position="14"/>
    </location>
</feature>
<evidence type="ECO:0000313" key="4">
    <source>
        <dbReference type="EMBL" id="MDI6451053.1"/>
    </source>
</evidence>
<feature type="active site" description="Nucleophile" evidence="1">
    <location>
        <position position="11"/>
    </location>
</feature>
<dbReference type="Proteomes" id="UP001431776">
    <property type="component" value="Unassembled WGS sequence"/>
</dbReference>
<feature type="disulfide bond" description="Redox-active" evidence="2">
    <location>
        <begin position="11"/>
        <end position="14"/>
    </location>
</feature>
<evidence type="ECO:0000259" key="3">
    <source>
        <dbReference type="Pfam" id="PF13192"/>
    </source>
</evidence>
<keyword evidence="2" id="KW-1015">Disulfide bond</keyword>
<keyword evidence="2" id="KW-0676">Redox-active center</keyword>
<dbReference type="Gene3D" id="3.40.30.10">
    <property type="entry name" value="Glutaredoxin"/>
    <property type="match status" value="1"/>
</dbReference>
<evidence type="ECO:0000256" key="1">
    <source>
        <dbReference type="PIRSR" id="PIRSR037031-50"/>
    </source>
</evidence>
<feature type="domain" description="Thioredoxin-like fold" evidence="3">
    <location>
        <begin position="3"/>
        <end position="76"/>
    </location>
</feature>
<organism evidence="4 5">
    <name type="scientific">Anaerobaca lacustris</name>
    <dbReference type="NCBI Taxonomy" id="3044600"/>
    <lineage>
        <taxon>Bacteria</taxon>
        <taxon>Pseudomonadati</taxon>
        <taxon>Planctomycetota</taxon>
        <taxon>Phycisphaerae</taxon>
        <taxon>Sedimentisphaerales</taxon>
        <taxon>Anaerobacaceae</taxon>
        <taxon>Anaerobaca</taxon>
    </lineage>
</organism>
<dbReference type="EMBL" id="JASCXX010000027">
    <property type="protein sequence ID" value="MDI6451053.1"/>
    <property type="molecule type" value="Genomic_DNA"/>
</dbReference>
<dbReference type="AlphaFoldDB" id="A0AAW6U538"/>
<dbReference type="PIRSF" id="PIRSF037031">
    <property type="entry name" value="Redox_disulphide_2"/>
    <property type="match status" value="1"/>
</dbReference>
<dbReference type="InterPro" id="IPR005243">
    <property type="entry name" value="THIRX-like_proc"/>
</dbReference>
<sequence>MKKIQILGTGCPKCTKLAENAEAAAKALGLEFDIEKVTDIAEIMTFGVMMTPALAVDGQVKSVGKVASPDEIKKMLA</sequence>
<name>A0AAW6U538_9BACT</name>
<dbReference type="RefSeq" id="WP_349246460.1">
    <property type="nucleotide sequence ID" value="NZ_JASCXX010000027.1"/>
</dbReference>
<comment type="caution">
    <text evidence="4">The sequence shown here is derived from an EMBL/GenBank/DDBJ whole genome shotgun (WGS) entry which is preliminary data.</text>
</comment>
<gene>
    <name evidence="4" type="ORF">QJ522_18475</name>
</gene>
<proteinExistence type="predicted"/>
<keyword evidence="5" id="KW-1185">Reference proteome</keyword>
<protein>
    <submittedName>
        <fullName evidence="4">Thioredoxin family protein</fullName>
    </submittedName>
</protein>
<dbReference type="PANTHER" id="PTHR36450:SF1">
    <property type="entry name" value="THIOREDOXIN"/>
    <property type="match status" value="1"/>
</dbReference>